<feature type="compositionally biased region" description="Low complexity" evidence="1">
    <location>
        <begin position="21"/>
        <end position="31"/>
    </location>
</feature>
<protein>
    <submittedName>
        <fullName evidence="3">Uncharacterized protein</fullName>
    </submittedName>
</protein>
<dbReference type="Proteomes" id="UP001408356">
    <property type="component" value="Unassembled WGS sequence"/>
</dbReference>
<feature type="region of interest" description="Disordered" evidence="1">
    <location>
        <begin position="535"/>
        <end position="565"/>
    </location>
</feature>
<comment type="caution">
    <text evidence="3">The sequence shown here is derived from an EMBL/GenBank/DDBJ whole genome shotgun (WGS) entry which is preliminary data.</text>
</comment>
<feature type="compositionally biased region" description="Low complexity" evidence="1">
    <location>
        <begin position="235"/>
        <end position="246"/>
    </location>
</feature>
<keyword evidence="2" id="KW-1133">Transmembrane helix</keyword>
<evidence type="ECO:0000256" key="1">
    <source>
        <dbReference type="SAM" id="MobiDB-lite"/>
    </source>
</evidence>
<feature type="region of interest" description="Disordered" evidence="1">
    <location>
        <begin position="235"/>
        <end position="271"/>
    </location>
</feature>
<feature type="compositionally biased region" description="Polar residues" evidence="1">
    <location>
        <begin position="369"/>
        <end position="389"/>
    </location>
</feature>
<evidence type="ECO:0000313" key="4">
    <source>
        <dbReference type="Proteomes" id="UP001408356"/>
    </source>
</evidence>
<feature type="compositionally biased region" description="Basic and acidic residues" evidence="1">
    <location>
        <begin position="50"/>
        <end position="60"/>
    </location>
</feature>
<feature type="compositionally biased region" description="Basic and acidic residues" evidence="1">
    <location>
        <begin position="71"/>
        <end position="96"/>
    </location>
</feature>
<keyword evidence="2" id="KW-0472">Membrane</keyword>
<proteinExistence type="predicted"/>
<keyword evidence="4" id="KW-1185">Reference proteome</keyword>
<reference evidence="3 4" key="1">
    <citation type="journal article" date="2024" name="J. Plant Pathol.">
        <title>Sequence and assembly of the genome of Seiridium unicorne, isolate CBS 538.82, causal agent of cypress canker disease.</title>
        <authorList>
            <person name="Scali E."/>
            <person name="Rocca G.D."/>
            <person name="Danti R."/>
            <person name="Garbelotto M."/>
            <person name="Barberini S."/>
            <person name="Baroncelli R."/>
            <person name="Emiliani G."/>
        </authorList>
    </citation>
    <scope>NUCLEOTIDE SEQUENCE [LARGE SCALE GENOMIC DNA]</scope>
    <source>
        <strain evidence="3 4">BM-138-508</strain>
    </source>
</reference>
<organism evidence="3 4">
    <name type="scientific">Seiridium unicorne</name>
    <dbReference type="NCBI Taxonomy" id="138068"/>
    <lineage>
        <taxon>Eukaryota</taxon>
        <taxon>Fungi</taxon>
        <taxon>Dikarya</taxon>
        <taxon>Ascomycota</taxon>
        <taxon>Pezizomycotina</taxon>
        <taxon>Sordariomycetes</taxon>
        <taxon>Xylariomycetidae</taxon>
        <taxon>Amphisphaeriales</taxon>
        <taxon>Sporocadaceae</taxon>
        <taxon>Seiridium</taxon>
    </lineage>
</organism>
<feature type="compositionally biased region" description="Gly residues" evidence="1">
    <location>
        <begin position="247"/>
        <end position="257"/>
    </location>
</feature>
<sequence>MTEDEEMAPSKARGSLERRQLGSSSGRILSKSSEDSVESISGADRFGANEIRDGGGDDGKGNGSGNGGGREGGDRNKGNNRSQDDDSNSDKNDKNNDGNNNNNVGNKNNSQIDSTTTSIVIASSTPELPPLAVPIAPPVTTSSLLTVSTTPAVSVVETTSVITSIQMATMTTIIPVMATIPPISISSQPRKGVDGPGPDFTPALPAFGTSSSIGTVAVTATDTTAATTATAIADSLSGDNNNKTNGNGNGNGNGGHGGKNDQNNKPPPGALDPAAEHALIAVGSIGAFVLICFVAWVIYRTVKKSRRGRDFNGGNSGFINRLPWRRNQNNAAWDSRSIFMTNDMPPPLYEKGSHNSMEDGGYYGPDKGYQQQQPGRLTRSNTSSSQRSLMPQLAPGSVIVIPAEQYMAMSQTQSPIGSEQANTMRSRMPDSFFNQSELARQPSDAYDPARRQVNRASELSSLSSGFGDGDIIIPEQYLNKPQPAATQLRQSNNFITRFSWMSRRDAGNRETVYTTTSEDRPAKYRSVGSWVNQQTGRLKRAEEKKQEVPPIPNIPPNVNGQGDFR</sequence>
<evidence type="ECO:0000256" key="2">
    <source>
        <dbReference type="SAM" id="Phobius"/>
    </source>
</evidence>
<keyword evidence="2" id="KW-0812">Transmembrane</keyword>
<gene>
    <name evidence="3" type="ORF">SUNI508_12505</name>
</gene>
<feature type="region of interest" description="Disordered" evidence="1">
    <location>
        <begin position="344"/>
        <end position="390"/>
    </location>
</feature>
<feature type="region of interest" description="Disordered" evidence="1">
    <location>
        <begin position="1"/>
        <end position="112"/>
    </location>
</feature>
<feature type="compositionally biased region" description="Low complexity" evidence="1">
    <location>
        <begin position="97"/>
        <end position="112"/>
    </location>
</feature>
<feature type="transmembrane region" description="Helical" evidence="2">
    <location>
        <begin position="278"/>
        <end position="299"/>
    </location>
</feature>
<evidence type="ECO:0000313" key="3">
    <source>
        <dbReference type="EMBL" id="KAK9426234.1"/>
    </source>
</evidence>
<dbReference type="EMBL" id="JARVKF010000003">
    <property type="protein sequence ID" value="KAK9426234.1"/>
    <property type="molecule type" value="Genomic_DNA"/>
</dbReference>
<name>A0ABR2VHC1_9PEZI</name>
<feature type="compositionally biased region" description="Gly residues" evidence="1">
    <location>
        <begin position="61"/>
        <end position="70"/>
    </location>
</feature>
<accession>A0ABR2VHC1</accession>